<evidence type="ECO:0000313" key="4">
    <source>
        <dbReference type="Proteomes" id="UP000722485"/>
    </source>
</evidence>
<feature type="region of interest" description="Disordered" evidence="1">
    <location>
        <begin position="103"/>
        <end position="123"/>
    </location>
</feature>
<sequence>MSSSWSISHPLLNLLVLVAALLLTTFLVHALVKTKPVTVNTMSIPGRRRRSSSTASPLSSYLDDDPLAVRQAGPASVVPWPPNAMVDCERVDLFEQDYPSFDETPSPTFKPGRSPAPTRPASSSTDTIITVLLLSLAFSILAWSWHRPQAAPQAVQVLQPHEIVMNITRRAAYIPVLLFFTADKILDAPPGSLVPFPPETGSPRRAVSVIISELIFFTNTDVFKKVYHARDKKRMWTYADERDWVVGGNWTVRDAEDSVRAAFKYNRNIFQLWSDISKRLAIRLPLTIEYRVQGLRLHLNFTQIESPGDDDMFFLTPNSSQDGQPFRITGKSPSALSPAARSVVQAYRHVFDWRLGHPEFLDSSCSFFDRCREVNVSSAPPGYSSVHPACWLVDDGDGDGHGEDHGDGHDNNRLASLLHHFQDWLEQRSPRNLTRTHSPVFWADDDTVWPDYPRVPQIIKLAEEIVGLFVQANQMVDMARVAGVYEPEEDEDEEDAYNWLWSFWASIMLKLTGRGRDKKEAQPSTAQRLEEAIDIYLVPQMTIVLDVVLELSDTCHDMRKLRDMLDTLSTPQGWTAARMPHPMDQFNLLGPHWQWLTYYQDEVFRAILWWRRWDVDWWRNASAQYFDE</sequence>
<keyword evidence="2" id="KW-0812">Transmembrane</keyword>
<feature type="transmembrane region" description="Helical" evidence="2">
    <location>
        <begin position="128"/>
        <end position="146"/>
    </location>
</feature>
<keyword evidence="2" id="KW-0472">Membrane</keyword>
<dbReference type="Proteomes" id="UP000722485">
    <property type="component" value="Unassembled WGS sequence"/>
</dbReference>
<dbReference type="EMBL" id="JAANBB010000040">
    <property type="protein sequence ID" value="KAF7553844.1"/>
    <property type="molecule type" value="Genomic_DNA"/>
</dbReference>
<gene>
    <name evidence="3" type="ORF">G7Z17_g3338</name>
</gene>
<comment type="caution">
    <text evidence="3">The sequence shown here is derived from an EMBL/GenBank/DDBJ whole genome shotgun (WGS) entry which is preliminary data.</text>
</comment>
<feature type="compositionally biased region" description="Low complexity" evidence="1">
    <location>
        <begin position="111"/>
        <end position="123"/>
    </location>
</feature>
<feature type="transmembrane region" description="Helical" evidence="2">
    <location>
        <begin position="12"/>
        <end position="32"/>
    </location>
</feature>
<keyword evidence="4" id="KW-1185">Reference proteome</keyword>
<reference evidence="3" key="1">
    <citation type="submission" date="2020-03" db="EMBL/GenBank/DDBJ databases">
        <title>Draft Genome Sequence of Cylindrodendrum hubeiense.</title>
        <authorList>
            <person name="Buettner E."/>
            <person name="Kellner H."/>
        </authorList>
    </citation>
    <scope>NUCLEOTIDE SEQUENCE</scope>
    <source>
        <strain evidence="3">IHI 201604</strain>
    </source>
</reference>
<protein>
    <submittedName>
        <fullName evidence="3">Uncharacterized protein</fullName>
    </submittedName>
</protein>
<evidence type="ECO:0000256" key="2">
    <source>
        <dbReference type="SAM" id="Phobius"/>
    </source>
</evidence>
<organism evidence="3 4">
    <name type="scientific">Cylindrodendrum hubeiense</name>
    <dbReference type="NCBI Taxonomy" id="595255"/>
    <lineage>
        <taxon>Eukaryota</taxon>
        <taxon>Fungi</taxon>
        <taxon>Dikarya</taxon>
        <taxon>Ascomycota</taxon>
        <taxon>Pezizomycotina</taxon>
        <taxon>Sordariomycetes</taxon>
        <taxon>Hypocreomycetidae</taxon>
        <taxon>Hypocreales</taxon>
        <taxon>Nectriaceae</taxon>
        <taxon>Cylindrodendrum</taxon>
    </lineage>
</organism>
<name>A0A9P5HG29_9HYPO</name>
<evidence type="ECO:0000256" key="1">
    <source>
        <dbReference type="SAM" id="MobiDB-lite"/>
    </source>
</evidence>
<evidence type="ECO:0000313" key="3">
    <source>
        <dbReference type="EMBL" id="KAF7553844.1"/>
    </source>
</evidence>
<accession>A0A9P5HG29</accession>
<keyword evidence="2" id="KW-1133">Transmembrane helix</keyword>
<dbReference type="AlphaFoldDB" id="A0A9P5HG29"/>
<proteinExistence type="predicted"/>